<accession>A0ABD0JE64</accession>
<keyword evidence="4" id="KW-1185">Reference proteome</keyword>
<keyword evidence="2" id="KW-0812">Transmembrane</keyword>
<keyword evidence="2" id="KW-0472">Membrane</keyword>
<name>A0ABD0JE64_9CAEN</name>
<evidence type="ECO:0000313" key="4">
    <source>
        <dbReference type="Proteomes" id="UP001519460"/>
    </source>
</evidence>
<evidence type="ECO:0000313" key="3">
    <source>
        <dbReference type="EMBL" id="KAK7471781.1"/>
    </source>
</evidence>
<reference evidence="3 4" key="1">
    <citation type="journal article" date="2023" name="Sci. Data">
        <title>Genome assembly of the Korean intertidal mud-creeper Batillaria attramentaria.</title>
        <authorList>
            <person name="Patra A.K."/>
            <person name="Ho P.T."/>
            <person name="Jun S."/>
            <person name="Lee S.J."/>
            <person name="Kim Y."/>
            <person name="Won Y.J."/>
        </authorList>
    </citation>
    <scope>NUCLEOTIDE SEQUENCE [LARGE SCALE GENOMIC DNA]</scope>
    <source>
        <strain evidence="3">Wonlab-2016</strain>
    </source>
</reference>
<feature type="compositionally biased region" description="Polar residues" evidence="1">
    <location>
        <begin position="321"/>
        <end position="339"/>
    </location>
</feature>
<proteinExistence type="predicted"/>
<feature type="region of interest" description="Disordered" evidence="1">
    <location>
        <begin position="321"/>
        <end position="356"/>
    </location>
</feature>
<evidence type="ECO:0000256" key="2">
    <source>
        <dbReference type="SAM" id="Phobius"/>
    </source>
</evidence>
<comment type="caution">
    <text evidence="3">The sequence shown here is derived from an EMBL/GenBank/DDBJ whole genome shotgun (WGS) entry which is preliminary data.</text>
</comment>
<dbReference type="EMBL" id="JACVVK020000479">
    <property type="protein sequence ID" value="KAK7471781.1"/>
    <property type="molecule type" value="Genomic_DNA"/>
</dbReference>
<feature type="transmembrane region" description="Helical" evidence="2">
    <location>
        <begin position="270"/>
        <end position="291"/>
    </location>
</feature>
<keyword evidence="2" id="KW-1133">Transmembrane helix</keyword>
<feature type="non-terminal residue" evidence="3">
    <location>
        <position position="1"/>
    </location>
</feature>
<gene>
    <name evidence="3" type="ORF">BaRGS_00035603</name>
</gene>
<evidence type="ECO:0000256" key="1">
    <source>
        <dbReference type="SAM" id="MobiDB-lite"/>
    </source>
</evidence>
<dbReference type="AlphaFoldDB" id="A0ABD0JE64"/>
<sequence length="455" mass="49021">QVAATSPNWGSDIFGCYTGILVVEEAHYTTPHPDVCDSNCREGPAAKGGECYVSEGGCVQEISPPDVSAIYDACQPLTAPKTCNLTQSGLPPSLKVRYSCISGDLFDPHKKIFSWKSTDFTFALGYEANLSSEAITKCRFKSDADRPDIKVSYLKVPVERAENTSEPLDSDDVRLELGDTWRLDEAYYPRWRNVSKKSFAVVFDVKKAGAQKRPFWVTFQDTGARIEVTCEPVPTTPAPTTTVALVTTRKVTSVTTPTPVPSTGFGLGELVGTAVGAACFVAVVAAVIFCFRRSRRRRQERRENDYEAMLREPTVVYSNQGPGSCTVTSLGPNSSTRSNRCLPPPPSSGRCSDRLPRGSGLSNGMYGCHDNTAHTTQPKSVDCDADPHSDYLTPVPDKAKGAAKATCDVKAKGASHVTVGSGSPDVKNLKSERQSAMGAEAESEYSEIPAFAVAE</sequence>
<organism evidence="3 4">
    <name type="scientific">Batillaria attramentaria</name>
    <dbReference type="NCBI Taxonomy" id="370345"/>
    <lineage>
        <taxon>Eukaryota</taxon>
        <taxon>Metazoa</taxon>
        <taxon>Spiralia</taxon>
        <taxon>Lophotrochozoa</taxon>
        <taxon>Mollusca</taxon>
        <taxon>Gastropoda</taxon>
        <taxon>Caenogastropoda</taxon>
        <taxon>Sorbeoconcha</taxon>
        <taxon>Cerithioidea</taxon>
        <taxon>Batillariidae</taxon>
        <taxon>Batillaria</taxon>
    </lineage>
</organism>
<protein>
    <submittedName>
        <fullName evidence="3">Uncharacterized protein</fullName>
    </submittedName>
</protein>
<dbReference type="Proteomes" id="UP001519460">
    <property type="component" value="Unassembled WGS sequence"/>
</dbReference>
<feature type="region of interest" description="Disordered" evidence="1">
    <location>
        <begin position="415"/>
        <end position="445"/>
    </location>
</feature>